<feature type="non-terminal residue" evidence="2">
    <location>
        <position position="1"/>
    </location>
</feature>
<gene>
    <name evidence="2" type="ORF">SPRG_12197</name>
</gene>
<keyword evidence="3" id="KW-1185">Reference proteome</keyword>
<dbReference type="VEuPathDB" id="FungiDB:SPRG_12197"/>
<proteinExistence type="predicted"/>
<dbReference type="RefSeq" id="XP_012206554.1">
    <property type="nucleotide sequence ID" value="XM_012351164.1"/>
</dbReference>
<dbReference type="OrthoDB" id="10054414at2759"/>
<reference evidence="2 3" key="1">
    <citation type="journal article" date="2013" name="PLoS Genet.">
        <title>Distinctive expansion of potential virulence genes in the genome of the oomycete fish pathogen Saprolegnia parasitica.</title>
        <authorList>
            <person name="Jiang R.H."/>
            <person name="de Bruijn I."/>
            <person name="Haas B.J."/>
            <person name="Belmonte R."/>
            <person name="Lobach L."/>
            <person name="Christie J."/>
            <person name="van den Ackerveken G."/>
            <person name="Bottin A."/>
            <person name="Bulone V."/>
            <person name="Diaz-Moreno S.M."/>
            <person name="Dumas B."/>
            <person name="Fan L."/>
            <person name="Gaulin E."/>
            <person name="Govers F."/>
            <person name="Grenville-Briggs L.J."/>
            <person name="Horner N.R."/>
            <person name="Levin J.Z."/>
            <person name="Mammella M."/>
            <person name="Meijer H.J."/>
            <person name="Morris P."/>
            <person name="Nusbaum C."/>
            <person name="Oome S."/>
            <person name="Phillips A.J."/>
            <person name="van Rooyen D."/>
            <person name="Rzeszutek E."/>
            <person name="Saraiva M."/>
            <person name="Secombes C.J."/>
            <person name="Seidl M.F."/>
            <person name="Snel B."/>
            <person name="Stassen J.H."/>
            <person name="Sykes S."/>
            <person name="Tripathy S."/>
            <person name="van den Berg H."/>
            <person name="Vega-Arreguin J.C."/>
            <person name="Wawra S."/>
            <person name="Young S.K."/>
            <person name="Zeng Q."/>
            <person name="Dieguez-Uribeondo J."/>
            <person name="Russ C."/>
            <person name="Tyler B.M."/>
            <person name="van West P."/>
        </authorList>
    </citation>
    <scope>NUCLEOTIDE SEQUENCE [LARGE SCALE GENOMIC DNA]</scope>
    <source>
        <strain evidence="2 3">CBS 223.65</strain>
    </source>
</reference>
<accession>A0A067C0Y6</accession>
<protein>
    <submittedName>
        <fullName evidence="2">Uncharacterized protein</fullName>
    </submittedName>
</protein>
<name>A0A067C0Y6_SAPPC</name>
<dbReference type="KEGG" id="spar:SPRG_12197"/>
<dbReference type="Proteomes" id="UP000030745">
    <property type="component" value="Unassembled WGS sequence"/>
</dbReference>
<dbReference type="EMBL" id="KK583263">
    <property type="protein sequence ID" value="KDO22770.1"/>
    <property type="molecule type" value="Genomic_DNA"/>
</dbReference>
<evidence type="ECO:0000256" key="1">
    <source>
        <dbReference type="SAM" id="MobiDB-lite"/>
    </source>
</evidence>
<evidence type="ECO:0000313" key="3">
    <source>
        <dbReference type="Proteomes" id="UP000030745"/>
    </source>
</evidence>
<sequence>ASPFISDTDDDGIPAHVLLDKRHKLPYVLSAARRRAVRLCHALLMDDDATNLHDVAAYSVQTLWFEHHESLQSLAAKLSTPNAHTNAHATPIKTAHVAAPRSERIGRPVKPKKPRALVY</sequence>
<dbReference type="AlphaFoldDB" id="A0A067C0Y6"/>
<dbReference type="GeneID" id="24134178"/>
<feature type="compositionally biased region" description="Basic residues" evidence="1">
    <location>
        <begin position="107"/>
        <end position="119"/>
    </location>
</feature>
<evidence type="ECO:0000313" key="2">
    <source>
        <dbReference type="EMBL" id="KDO22770.1"/>
    </source>
</evidence>
<feature type="region of interest" description="Disordered" evidence="1">
    <location>
        <begin position="82"/>
        <end position="119"/>
    </location>
</feature>
<organism evidence="2 3">
    <name type="scientific">Saprolegnia parasitica (strain CBS 223.65)</name>
    <dbReference type="NCBI Taxonomy" id="695850"/>
    <lineage>
        <taxon>Eukaryota</taxon>
        <taxon>Sar</taxon>
        <taxon>Stramenopiles</taxon>
        <taxon>Oomycota</taxon>
        <taxon>Saprolegniomycetes</taxon>
        <taxon>Saprolegniales</taxon>
        <taxon>Saprolegniaceae</taxon>
        <taxon>Saprolegnia</taxon>
    </lineage>
</organism>